<evidence type="ECO:0000313" key="3">
    <source>
        <dbReference type="Proteomes" id="UP001346869"/>
    </source>
</evidence>
<proteinExistence type="predicted"/>
<feature type="compositionally biased region" description="Low complexity" evidence="1">
    <location>
        <begin position="44"/>
        <end position="57"/>
    </location>
</feature>
<dbReference type="AlphaFoldDB" id="A0AAN7WQA3"/>
<gene>
    <name evidence="2" type="ORF">PBY51_016629</name>
</gene>
<evidence type="ECO:0000256" key="1">
    <source>
        <dbReference type="SAM" id="MobiDB-lite"/>
    </source>
</evidence>
<sequence length="80" mass="8331">MLLGSISQLRKTKSHQLYGNSITEPPPTSPSASVRMLGFSTTDSASASRRSASAPAAGQLPSSLPPGWPRAQKRPAGLKT</sequence>
<reference evidence="2 3" key="1">
    <citation type="journal article" date="2023" name="Genes (Basel)">
        <title>Chromosome-Level Genome Assembly and Circadian Gene Repertoire of the Patagonia Blennie Eleginops maclovinus-The Closest Ancestral Proxy of Antarctic Cryonotothenioids.</title>
        <authorList>
            <person name="Cheng C.C."/>
            <person name="Rivera-Colon A.G."/>
            <person name="Minhas B.F."/>
            <person name="Wilson L."/>
            <person name="Rayamajhi N."/>
            <person name="Vargas-Chacoff L."/>
            <person name="Catchen J.M."/>
        </authorList>
    </citation>
    <scope>NUCLEOTIDE SEQUENCE [LARGE SCALE GENOMIC DNA]</scope>
    <source>
        <strain evidence="2">JMC-PN-2008</strain>
    </source>
</reference>
<name>A0AAN7WQA3_ELEMC</name>
<reference evidence="2 3" key="2">
    <citation type="journal article" date="2023" name="Mol. Biol. Evol.">
        <title>Genomics of Secondarily Temperate Adaptation in the Only Non-Antarctic Icefish.</title>
        <authorList>
            <person name="Rivera-Colon A.G."/>
            <person name="Rayamajhi N."/>
            <person name="Minhas B.F."/>
            <person name="Madrigal G."/>
            <person name="Bilyk K.T."/>
            <person name="Yoon V."/>
            <person name="Hune M."/>
            <person name="Gregory S."/>
            <person name="Cheng C.H.C."/>
            <person name="Catchen J.M."/>
        </authorList>
    </citation>
    <scope>NUCLEOTIDE SEQUENCE [LARGE SCALE GENOMIC DNA]</scope>
    <source>
        <strain evidence="2">JMC-PN-2008</strain>
    </source>
</reference>
<dbReference type="Proteomes" id="UP001346869">
    <property type="component" value="Unassembled WGS sequence"/>
</dbReference>
<evidence type="ECO:0000313" key="2">
    <source>
        <dbReference type="EMBL" id="KAK5847507.1"/>
    </source>
</evidence>
<accession>A0AAN7WQA3</accession>
<protein>
    <submittedName>
        <fullName evidence="2">Uncharacterized protein</fullName>
    </submittedName>
</protein>
<dbReference type="EMBL" id="JAUZQC010000026">
    <property type="protein sequence ID" value="KAK5847507.1"/>
    <property type="molecule type" value="Genomic_DNA"/>
</dbReference>
<comment type="caution">
    <text evidence="2">The sequence shown here is derived from an EMBL/GenBank/DDBJ whole genome shotgun (WGS) entry which is preliminary data.</text>
</comment>
<feature type="region of interest" description="Disordered" evidence="1">
    <location>
        <begin position="1"/>
        <end position="80"/>
    </location>
</feature>
<organism evidence="2 3">
    <name type="scientific">Eleginops maclovinus</name>
    <name type="common">Patagonian blennie</name>
    <name type="synonym">Eleginus maclovinus</name>
    <dbReference type="NCBI Taxonomy" id="56733"/>
    <lineage>
        <taxon>Eukaryota</taxon>
        <taxon>Metazoa</taxon>
        <taxon>Chordata</taxon>
        <taxon>Craniata</taxon>
        <taxon>Vertebrata</taxon>
        <taxon>Euteleostomi</taxon>
        <taxon>Actinopterygii</taxon>
        <taxon>Neopterygii</taxon>
        <taxon>Teleostei</taxon>
        <taxon>Neoteleostei</taxon>
        <taxon>Acanthomorphata</taxon>
        <taxon>Eupercaria</taxon>
        <taxon>Perciformes</taxon>
        <taxon>Notothenioidei</taxon>
        <taxon>Eleginopidae</taxon>
        <taxon>Eleginops</taxon>
    </lineage>
</organism>
<keyword evidence="3" id="KW-1185">Reference proteome</keyword>
<feature type="compositionally biased region" description="Polar residues" evidence="1">
    <location>
        <begin position="1"/>
        <end position="23"/>
    </location>
</feature>